<sequence length="598" mass="64251">MTLGSVFALVWPEYVPIAEEEGTGTRRVIHFISPKYSHTYPNFYSTTTPGAPSPYFLLYTVTYLYNTRFRHLILILILVDNTYVITIINVAAAAAAIVVHSTTSPRPLSTSSVYVNCRSYDNGYNTIKRRTTDSRQTSILSGPTTYSSYKVKINIAKVLEGLVNEEDGSGVGVGRRLRSHSDDESDADPDAETDVNANADSVNGGDGDGVESGSKLGVPTLERSLESSTCTDFSSSDANLPVAASYKRGGRGSVFGSPLDNGAFKGKIKVMTKTKWMLEGENQPCRGTAPPMPALTTTGTETELESELETDVNNVDAADADVAEDGKKRDYFGWDVTTAGGEGFRAIQGEGWEGENGKGKEEEKKKEVMFINGTEVEINEEEEGVSSATESGKDKVEVVKPAMTRRKEMRKEKEEGDEEGEGGEDGAGDSTSVPKPEKIATTATSGNDECRCQPAKKRPSLYHHSHSAPPTATTSPSSSSTTTSLYPPSYYALSSCNTLGFGSDPSAKLLTRRLPSKCPPPLENHPGERVVSWPEAPTRARSTPTSANGTPVTMSPQSSSGKSTPVPIPTSTSVSVAAAVAKARASKGMWIRMERRER</sequence>
<evidence type="ECO:0000256" key="1">
    <source>
        <dbReference type="SAM" id="MobiDB-lite"/>
    </source>
</evidence>
<feature type="compositionally biased region" description="Low complexity" evidence="1">
    <location>
        <begin position="467"/>
        <end position="487"/>
    </location>
</feature>
<feature type="region of interest" description="Disordered" evidence="1">
    <location>
        <begin position="377"/>
        <end position="487"/>
    </location>
</feature>
<feature type="compositionally biased region" description="Acidic residues" evidence="1">
    <location>
        <begin position="183"/>
        <end position="193"/>
    </location>
</feature>
<feature type="compositionally biased region" description="Acidic residues" evidence="1">
    <location>
        <begin position="415"/>
        <end position="427"/>
    </location>
</feature>
<evidence type="ECO:0000256" key="2">
    <source>
        <dbReference type="SAM" id="Phobius"/>
    </source>
</evidence>
<feature type="region of interest" description="Disordered" evidence="1">
    <location>
        <begin position="169"/>
        <end position="216"/>
    </location>
</feature>
<reference evidence="3 4" key="1">
    <citation type="journal article" date="2019" name="Nat. Ecol. Evol.">
        <title>Megaphylogeny resolves global patterns of mushroom evolution.</title>
        <authorList>
            <person name="Varga T."/>
            <person name="Krizsan K."/>
            <person name="Foldi C."/>
            <person name="Dima B."/>
            <person name="Sanchez-Garcia M."/>
            <person name="Sanchez-Ramirez S."/>
            <person name="Szollosi G.J."/>
            <person name="Szarkandi J.G."/>
            <person name="Papp V."/>
            <person name="Albert L."/>
            <person name="Andreopoulos W."/>
            <person name="Angelini C."/>
            <person name="Antonin V."/>
            <person name="Barry K.W."/>
            <person name="Bougher N.L."/>
            <person name="Buchanan P."/>
            <person name="Buyck B."/>
            <person name="Bense V."/>
            <person name="Catcheside P."/>
            <person name="Chovatia M."/>
            <person name="Cooper J."/>
            <person name="Damon W."/>
            <person name="Desjardin D."/>
            <person name="Finy P."/>
            <person name="Geml J."/>
            <person name="Haridas S."/>
            <person name="Hughes K."/>
            <person name="Justo A."/>
            <person name="Karasinski D."/>
            <person name="Kautmanova I."/>
            <person name="Kiss B."/>
            <person name="Kocsube S."/>
            <person name="Kotiranta H."/>
            <person name="LaButti K.M."/>
            <person name="Lechner B.E."/>
            <person name="Liimatainen K."/>
            <person name="Lipzen A."/>
            <person name="Lukacs Z."/>
            <person name="Mihaltcheva S."/>
            <person name="Morgado L.N."/>
            <person name="Niskanen T."/>
            <person name="Noordeloos M.E."/>
            <person name="Ohm R.A."/>
            <person name="Ortiz-Santana B."/>
            <person name="Ovrebo C."/>
            <person name="Racz N."/>
            <person name="Riley R."/>
            <person name="Savchenko A."/>
            <person name="Shiryaev A."/>
            <person name="Soop K."/>
            <person name="Spirin V."/>
            <person name="Szebenyi C."/>
            <person name="Tomsovsky M."/>
            <person name="Tulloss R.E."/>
            <person name="Uehling J."/>
            <person name="Grigoriev I.V."/>
            <person name="Vagvolgyi C."/>
            <person name="Papp T."/>
            <person name="Martin F.M."/>
            <person name="Miettinen O."/>
            <person name="Hibbett D.S."/>
            <person name="Nagy L.G."/>
        </authorList>
    </citation>
    <scope>NUCLEOTIDE SEQUENCE [LARGE SCALE GENOMIC DNA]</scope>
    <source>
        <strain evidence="3 4">CBS 962.96</strain>
    </source>
</reference>
<name>A0A4S8KRR5_DENBC</name>
<keyword evidence="4" id="KW-1185">Reference proteome</keyword>
<evidence type="ECO:0000313" key="4">
    <source>
        <dbReference type="Proteomes" id="UP000297245"/>
    </source>
</evidence>
<proteinExistence type="predicted"/>
<accession>A0A4S8KRR5</accession>
<gene>
    <name evidence="3" type="ORF">K435DRAFT_845813</name>
</gene>
<protein>
    <submittedName>
        <fullName evidence="3">Uncharacterized protein</fullName>
    </submittedName>
</protein>
<keyword evidence="2" id="KW-0812">Transmembrane</keyword>
<feature type="region of interest" description="Disordered" evidence="1">
    <location>
        <begin position="502"/>
        <end position="570"/>
    </location>
</feature>
<feature type="compositionally biased region" description="Polar residues" evidence="1">
    <location>
        <begin position="540"/>
        <end position="563"/>
    </location>
</feature>
<evidence type="ECO:0000313" key="3">
    <source>
        <dbReference type="EMBL" id="THU78353.1"/>
    </source>
</evidence>
<keyword evidence="2" id="KW-0472">Membrane</keyword>
<feature type="compositionally biased region" description="Basic and acidic residues" evidence="1">
    <location>
        <begin position="405"/>
        <end position="414"/>
    </location>
</feature>
<feature type="transmembrane region" description="Helical" evidence="2">
    <location>
        <begin position="72"/>
        <end position="99"/>
    </location>
</feature>
<keyword evidence="2" id="KW-1133">Transmembrane helix</keyword>
<dbReference type="EMBL" id="ML180209">
    <property type="protein sequence ID" value="THU78353.1"/>
    <property type="molecule type" value="Genomic_DNA"/>
</dbReference>
<dbReference type="AlphaFoldDB" id="A0A4S8KRR5"/>
<organism evidence="3 4">
    <name type="scientific">Dendrothele bispora (strain CBS 962.96)</name>
    <dbReference type="NCBI Taxonomy" id="1314807"/>
    <lineage>
        <taxon>Eukaryota</taxon>
        <taxon>Fungi</taxon>
        <taxon>Dikarya</taxon>
        <taxon>Basidiomycota</taxon>
        <taxon>Agaricomycotina</taxon>
        <taxon>Agaricomycetes</taxon>
        <taxon>Agaricomycetidae</taxon>
        <taxon>Agaricales</taxon>
        <taxon>Agaricales incertae sedis</taxon>
        <taxon>Dendrothele</taxon>
    </lineage>
</organism>
<feature type="compositionally biased region" description="Basic residues" evidence="1">
    <location>
        <begin position="454"/>
        <end position="466"/>
    </location>
</feature>
<dbReference type="Proteomes" id="UP000297245">
    <property type="component" value="Unassembled WGS sequence"/>
</dbReference>